<feature type="compositionally biased region" description="Low complexity" evidence="1">
    <location>
        <begin position="1050"/>
        <end position="1060"/>
    </location>
</feature>
<feature type="region of interest" description="Disordered" evidence="1">
    <location>
        <begin position="1039"/>
        <end position="1213"/>
    </location>
</feature>
<dbReference type="GO" id="GO:0031267">
    <property type="term" value="F:small GTPase binding"/>
    <property type="evidence" value="ECO:0007669"/>
    <property type="project" value="TreeGrafter"/>
</dbReference>
<dbReference type="InterPro" id="IPR050302">
    <property type="entry name" value="Rab_GAP_TBC_domain"/>
</dbReference>
<feature type="compositionally biased region" description="Low complexity" evidence="1">
    <location>
        <begin position="953"/>
        <end position="981"/>
    </location>
</feature>
<feature type="compositionally biased region" description="Basic and acidic residues" evidence="1">
    <location>
        <begin position="1733"/>
        <end position="1749"/>
    </location>
</feature>
<feature type="compositionally biased region" description="Low complexity" evidence="1">
    <location>
        <begin position="843"/>
        <end position="856"/>
    </location>
</feature>
<feature type="compositionally biased region" description="Gly residues" evidence="1">
    <location>
        <begin position="982"/>
        <end position="998"/>
    </location>
</feature>
<feature type="region of interest" description="Disordered" evidence="1">
    <location>
        <begin position="1607"/>
        <end position="1832"/>
    </location>
</feature>
<feature type="compositionally biased region" description="Pro residues" evidence="1">
    <location>
        <begin position="154"/>
        <end position="163"/>
    </location>
</feature>
<feature type="region of interest" description="Disordered" evidence="1">
    <location>
        <begin position="506"/>
        <end position="547"/>
    </location>
</feature>
<feature type="compositionally biased region" description="Low complexity" evidence="1">
    <location>
        <begin position="1548"/>
        <end position="1558"/>
    </location>
</feature>
<feature type="compositionally biased region" description="Basic and acidic residues" evidence="1">
    <location>
        <begin position="791"/>
        <end position="841"/>
    </location>
</feature>
<feature type="compositionally biased region" description="Basic and acidic residues" evidence="1">
    <location>
        <begin position="1157"/>
        <end position="1166"/>
    </location>
</feature>
<feature type="region of interest" description="Disordered" evidence="1">
    <location>
        <begin position="104"/>
        <end position="192"/>
    </location>
</feature>
<dbReference type="Gene3D" id="1.10.10.750">
    <property type="entry name" value="Ypt/Rab-GAP domain of gyp1p, domain 1"/>
    <property type="match status" value="1"/>
</dbReference>
<reference evidence="3" key="1">
    <citation type="submission" date="2014-11" db="EMBL/GenBank/DDBJ databases">
        <authorList>
            <person name="Otto D Thomas"/>
            <person name="Naeem Raeece"/>
        </authorList>
    </citation>
    <scope>NUCLEOTIDE SEQUENCE</scope>
</reference>
<dbReference type="GO" id="GO:0005096">
    <property type="term" value="F:GTPase activator activity"/>
    <property type="evidence" value="ECO:0007669"/>
    <property type="project" value="TreeGrafter"/>
</dbReference>
<evidence type="ECO:0000256" key="1">
    <source>
        <dbReference type="SAM" id="MobiDB-lite"/>
    </source>
</evidence>
<feature type="compositionally biased region" description="Pro residues" evidence="1">
    <location>
        <begin position="626"/>
        <end position="635"/>
    </location>
</feature>
<dbReference type="Pfam" id="PF00566">
    <property type="entry name" value="RabGAP-TBC"/>
    <property type="match status" value="1"/>
</dbReference>
<dbReference type="PANTHER" id="PTHR47219">
    <property type="entry name" value="RAB GTPASE-ACTIVATING PROTEIN 1-LIKE"/>
    <property type="match status" value="1"/>
</dbReference>
<dbReference type="SUPFAM" id="SSF47923">
    <property type="entry name" value="Ypt/Rab-GAP domain of gyp1p"/>
    <property type="match status" value="3"/>
</dbReference>
<organism evidence="3">
    <name type="scientific">Chromera velia CCMP2878</name>
    <dbReference type="NCBI Taxonomy" id="1169474"/>
    <lineage>
        <taxon>Eukaryota</taxon>
        <taxon>Sar</taxon>
        <taxon>Alveolata</taxon>
        <taxon>Colpodellida</taxon>
        <taxon>Chromeraceae</taxon>
        <taxon>Chromera</taxon>
    </lineage>
</organism>
<feature type="compositionally biased region" description="Basic and acidic residues" evidence="1">
    <location>
        <begin position="637"/>
        <end position="648"/>
    </location>
</feature>
<feature type="compositionally biased region" description="Low complexity" evidence="1">
    <location>
        <begin position="1653"/>
        <end position="1670"/>
    </location>
</feature>
<feature type="compositionally biased region" description="Polar residues" evidence="1">
    <location>
        <begin position="375"/>
        <end position="387"/>
    </location>
</feature>
<feature type="region of interest" description="Disordered" evidence="1">
    <location>
        <begin position="1259"/>
        <end position="1280"/>
    </location>
</feature>
<gene>
    <name evidence="3" type="ORF">Cvel_20169</name>
</gene>
<feature type="compositionally biased region" description="Basic and acidic residues" evidence="1">
    <location>
        <begin position="515"/>
        <end position="524"/>
    </location>
</feature>
<protein>
    <recommendedName>
        <fullName evidence="2">Rab-GAP TBC domain-containing protein</fullName>
    </recommendedName>
</protein>
<feature type="compositionally biased region" description="Polar residues" evidence="1">
    <location>
        <begin position="1136"/>
        <end position="1156"/>
    </location>
</feature>
<feature type="compositionally biased region" description="Basic and acidic residues" evidence="1">
    <location>
        <begin position="1485"/>
        <end position="1506"/>
    </location>
</feature>
<feature type="region of interest" description="Disordered" evidence="1">
    <location>
        <begin position="50"/>
        <end position="72"/>
    </location>
</feature>
<name>A0A0G4G3X1_9ALVE</name>
<feature type="region of interest" description="Disordered" evidence="1">
    <location>
        <begin position="559"/>
        <end position="583"/>
    </location>
</feature>
<sequence>MDASEKERIEGLEKLLVNMKIQVADFQLAEMELQRSKKVLMSDLSRVAREKAELSNQLEEERQRSKDSRSAIDQLSAEVQALRDDCRYHEEVLSKTVKHYEEQMQGMQRKIAAQRSGSRIDESEGSTAEAGGGIQPRSGSQDQSEGKNRSTSPGCPPANPPPQQQAAPQSQSQHAYPTQPSSHQSVGGGFRPLQSIGSFFGLSPASSPQDIGMRLAAGSNAQLPQAAPMTSEAIANRLAAASASAAIATASGEWPSAVHHEGFEEGGGMMMPSESGRRTGGTAAGGGGGRQMKTFSLNPFRKTPQTSPTPPQAQEGMFQPMQPEGRMKPPVGPSGAPTTQTHAHPHAPLQRTASAGSHSAMGNATSGGLSRAHTHTQAGGASAVQSETDQRERERGTPGEGRLRPRSRGGLTTDDAGSLSYQTATDPSDASGGRLARREGLEGDGEGEGEDADPFRAERGEKESQSPSLPTDAAASFLSPGEDRALPLPNSAVPAFTSDGFPAFFGYGGGWRGGPGEKERKDKGAPTQSQPHSFLPFPGPPYTRAPLIDIPSEHEDWFLPKELSGPSVPPPASATLSSGLPSGNSIAAAAAAAAAAAGVGAGGVASASGVGNSAPLSATAGGAPGGRPPSAPPPAASKEREKEKEKGQKPGGWAKFTGIFASNTPSRTSEALNPLDVWLETLLPDWDNQRGGRLFKQMIHKGVPPEIRGEVWKRAIGDRLHLTPSLYRILLRRVASYREFLLAHSSRYRDKIRETLGSAVVKEGLRGATQPQPGNGPVHVTAGGGSKKKSAGGERERERSNGVEGGKKKEGDAAAGEKESERSEIGKKESQRVGGKIRDDDAPSAASAATAESSATAEDKKRENGERGSSSKDEGARGENVDPPSSSSFSSGREGETPMKDVSGESIEEKGDRGGGWRGEREANGDAKAEDRRPCEGREKEDGKESSPPPPLAVSSSSLDPLVLPKRGSDHSSSSSSSMAPGTGGGGGAGVDNKGGGASPKSPLSPKVQPPALPPYLDPEVVESFEMVGMDLHRTLPRLGVFRRRDPSEPSHSPPSTSIGNAGGAGGTQGQGVQGDQAPPHFPSGIAAAAAQGLSQSLATSHLSQSQSQSQGLQGGKTSSESAKGGRKEDVGAPPEQQQNSAPEIPVTQAQGATGNSDREREKENDTDPAQFVKSRNVGVVPSNPPTAASQGNETAGHTTIQGPQGHRGSTPGGVLGFGIFGLDMGGGGPFHAPRGEGVEFVPPDEVLLHRASVVGGNLKEEGRRGSGEGPRFSQDPGHPGVRELDFGIPEVTVLHEHLRTVLEVWAVFRPDIGYVQGMAYIAAMLLLHMDEFSSFVCFANLMMRRSLLSFYTFTMDSVGRYFGAFERLMDKSLPQVGQKLRECGLTSDMYLVEWMYTLFTRSLPFDLVTRVWDLFVVEGDPVLFQVSLGILAYFESDIVKGNLDTVMHLLSSSATLQLQSIKCERFLEGMYRLGISKTKVEHAMKHLEKEREREREKERERERARQAYAAPTATDPMAHPFPAATGSIPFAPSSAASRPLSPPVPHSSSGAPTTAASEGGGTTGPRTGAPLRTAAVGAAGGMPGSSEVPSALDGYAHGPLGLSAPTPAVVAPPSTHSPVPPSAKSASVSVSNLKQQSAEKEKDSQQQRQRPASAGTGSRPTSSSRSAAGGRRRGHREGILQKILGGGSSDEDDCEGSGHTFIFCGPDADDEEEDEQEQQGENGNGSAVGAERGGRSGETETEDGRPDNSRAPSTARRRDKEQRVSPQRQPDAKGSGKGTASGWSKGQQQQQEEEEEDDREPRVVDISPFTAGSGSGSGSPDAKTGFLSGGR</sequence>
<dbReference type="EMBL" id="CDMZ01000874">
    <property type="protein sequence ID" value="CEM23102.1"/>
    <property type="molecule type" value="Genomic_DNA"/>
</dbReference>
<feature type="region of interest" description="Disordered" evidence="1">
    <location>
        <begin position="269"/>
        <end position="493"/>
    </location>
</feature>
<feature type="compositionally biased region" description="Acidic residues" evidence="1">
    <location>
        <begin position="1708"/>
        <end position="1719"/>
    </location>
</feature>
<feature type="compositionally biased region" description="Acidic residues" evidence="1">
    <location>
        <begin position="442"/>
        <end position="452"/>
    </location>
</feature>
<dbReference type="InterPro" id="IPR000195">
    <property type="entry name" value="Rab-GAP-TBC_dom"/>
</dbReference>
<feature type="compositionally biased region" description="Gly residues" evidence="1">
    <location>
        <begin position="278"/>
        <end position="290"/>
    </location>
</feature>
<dbReference type="PANTHER" id="PTHR47219:SF9">
    <property type="entry name" value="GTPASE ACTIVATING PROTEIN AND CENTROSOME-ASSOCIATED, ISOFORM B"/>
    <property type="match status" value="1"/>
</dbReference>
<feature type="compositionally biased region" description="Basic and acidic residues" evidence="1">
    <location>
        <begin position="857"/>
        <end position="880"/>
    </location>
</feature>
<feature type="compositionally biased region" description="Low complexity" evidence="1">
    <location>
        <begin position="164"/>
        <end position="177"/>
    </location>
</feature>
<accession>A0A0G4G3X1</accession>
<feature type="compositionally biased region" description="Pro residues" evidence="1">
    <location>
        <begin position="1008"/>
        <end position="1017"/>
    </location>
</feature>
<feature type="compositionally biased region" description="Low complexity" evidence="1">
    <location>
        <begin position="1565"/>
        <end position="1574"/>
    </location>
</feature>
<feature type="compositionally biased region" description="Low complexity" evidence="1">
    <location>
        <begin position="1085"/>
        <end position="1120"/>
    </location>
</feature>
<dbReference type="PROSITE" id="PS50086">
    <property type="entry name" value="TBC_RABGAP"/>
    <property type="match status" value="1"/>
</dbReference>
<feature type="compositionally biased region" description="Polar residues" evidence="1">
    <location>
        <begin position="1186"/>
        <end position="1203"/>
    </location>
</feature>
<evidence type="ECO:0000259" key="2">
    <source>
        <dbReference type="PROSITE" id="PS50086"/>
    </source>
</evidence>
<feature type="region of interest" description="Disordered" evidence="1">
    <location>
        <begin position="618"/>
        <end position="655"/>
    </location>
</feature>
<feature type="region of interest" description="Disordered" evidence="1">
    <location>
        <begin position="764"/>
        <end position="1017"/>
    </location>
</feature>
<feature type="compositionally biased region" description="Polar residues" evidence="1">
    <location>
        <begin position="351"/>
        <end position="368"/>
    </location>
</feature>
<evidence type="ECO:0000313" key="3">
    <source>
        <dbReference type="EMBL" id="CEM23102.1"/>
    </source>
</evidence>
<feature type="domain" description="Rab-GAP TBC" evidence="2">
    <location>
        <begin position="702"/>
        <end position="1420"/>
    </location>
</feature>
<dbReference type="Gene3D" id="1.10.8.270">
    <property type="entry name" value="putative rabgap domain of human tbc1 domain family member 14 like domains"/>
    <property type="match status" value="1"/>
</dbReference>
<feature type="compositionally biased region" description="Basic and acidic residues" evidence="1">
    <location>
        <begin position="453"/>
        <end position="464"/>
    </location>
</feature>
<feature type="compositionally biased region" description="Low complexity" evidence="1">
    <location>
        <begin position="1528"/>
        <end position="1540"/>
    </location>
</feature>
<feature type="compositionally biased region" description="Basic and acidic residues" evidence="1">
    <location>
        <begin position="50"/>
        <end position="70"/>
    </location>
</feature>
<dbReference type="VEuPathDB" id="CryptoDB:Cvel_20169"/>
<feature type="compositionally biased region" description="Gly residues" evidence="1">
    <location>
        <begin position="1061"/>
        <end position="1073"/>
    </location>
</feature>
<dbReference type="SMART" id="SM00164">
    <property type="entry name" value="TBC"/>
    <property type="match status" value="1"/>
</dbReference>
<feature type="compositionally biased region" description="Basic and acidic residues" evidence="1">
    <location>
        <begin position="388"/>
        <end position="403"/>
    </location>
</feature>
<proteinExistence type="predicted"/>
<dbReference type="Gene3D" id="1.10.472.80">
    <property type="entry name" value="Ypt/Rab-GAP domain of gyp1p, domain 3"/>
    <property type="match status" value="1"/>
</dbReference>
<feature type="compositionally biased region" description="Low complexity" evidence="1">
    <location>
        <begin position="1623"/>
        <end position="1632"/>
    </location>
</feature>
<feature type="compositionally biased region" description="Polar residues" evidence="1">
    <location>
        <begin position="419"/>
        <end position="428"/>
    </location>
</feature>
<feature type="region of interest" description="Disordered" evidence="1">
    <location>
        <begin position="1485"/>
        <end position="1594"/>
    </location>
</feature>
<dbReference type="InterPro" id="IPR035969">
    <property type="entry name" value="Rab-GAP_TBC_sf"/>
</dbReference>
<feature type="compositionally biased region" description="Basic and acidic residues" evidence="1">
    <location>
        <begin position="893"/>
        <end position="945"/>
    </location>
</feature>